<dbReference type="AlphaFoldDB" id="D4LF52"/>
<dbReference type="HOGENOM" id="CLU_006229_0_3_9"/>
<dbReference type="FunFam" id="1.10.8.60:FF:000013">
    <property type="entry name" value="DNA polymerase III subunit gamma/tau"/>
    <property type="match status" value="1"/>
</dbReference>
<evidence type="ECO:0000256" key="4">
    <source>
        <dbReference type="ARBA" id="ARBA00022695"/>
    </source>
</evidence>
<evidence type="ECO:0000313" key="15">
    <source>
        <dbReference type="Proteomes" id="UP000007054"/>
    </source>
</evidence>
<evidence type="ECO:0000256" key="10">
    <source>
        <dbReference type="ARBA" id="ARBA00022932"/>
    </source>
</evidence>
<comment type="catalytic activity">
    <reaction evidence="11">
        <text>DNA(n) + a 2'-deoxyribonucleoside 5'-triphosphate = DNA(n+1) + diphosphate</text>
        <dbReference type="Rhea" id="RHEA:22508"/>
        <dbReference type="Rhea" id="RHEA-COMP:17339"/>
        <dbReference type="Rhea" id="RHEA-COMP:17340"/>
        <dbReference type="ChEBI" id="CHEBI:33019"/>
        <dbReference type="ChEBI" id="CHEBI:61560"/>
        <dbReference type="ChEBI" id="CHEBI:173112"/>
        <dbReference type="EC" id="2.7.7.7"/>
    </reaction>
</comment>
<dbReference type="Gene3D" id="1.10.8.60">
    <property type="match status" value="1"/>
</dbReference>
<dbReference type="SMART" id="SM00382">
    <property type="entry name" value="AAA"/>
    <property type="match status" value="1"/>
</dbReference>
<dbReference type="EC" id="2.7.7.7" evidence="2"/>
<reference evidence="14" key="2">
    <citation type="submission" date="2010-03" db="EMBL/GenBank/DDBJ databases">
        <authorList>
            <person name="Pajon A."/>
        </authorList>
    </citation>
    <scope>NUCLEOTIDE SEQUENCE</scope>
    <source>
        <strain evidence="14">Type strain: 18P13</strain>
    </source>
</reference>
<dbReference type="PANTHER" id="PTHR11669:SF0">
    <property type="entry name" value="PROTEIN STICHEL-LIKE 2"/>
    <property type="match status" value="1"/>
</dbReference>
<keyword evidence="4 14" id="KW-0548">Nucleotidyltransferase</keyword>
<dbReference type="FunFam" id="3.40.50.300:FF:000014">
    <property type="entry name" value="DNA polymerase III subunit gamma/tau"/>
    <property type="match status" value="1"/>
</dbReference>
<dbReference type="CDD" id="cd00009">
    <property type="entry name" value="AAA"/>
    <property type="match status" value="1"/>
</dbReference>
<comment type="similarity">
    <text evidence="1">Belongs to the DnaX/STICHEL family.</text>
</comment>
<feature type="region of interest" description="Disordered" evidence="12">
    <location>
        <begin position="397"/>
        <end position="418"/>
    </location>
</feature>
<organism evidence="14 15">
    <name type="scientific">Ruminococcus champanellensis (strain DSM 18848 / JCM 17042 / KCTC 15320 / 18P13)</name>
    <dbReference type="NCBI Taxonomy" id="213810"/>
    <lineage>
        <taxon>Bacteria</taxon>
        <taxon>Bacillati</taxon>
        <taxon>Bacillota</taxon>
        <taxon>Clostridia</taxon>
        <taxon>Eubacteriales</taxon>
        <taxon>Oscillospiraceae</taxon>
        <taxon>Ruminococcus</taxon>
    </lineage>
</organism>
<name>D4LF52_RUMC1</name>
<dbReference type="InterPro" id="IPR022754">
    <property type="entry name" value="DNA_pol_III_gamma-3"/>
</dbReference>
<dbReference type="KEGG" id="rch:RUM_22420"/>
<feature type="domain" description="AAA+ ATPase" evidence="13">
    <location>
        <begin position="36"/>
        <end position="178"/>
    </location>
</feature>
<evidence type="ECO:0000256" key="7">
    <source>
        <dbReference type="ARBA" id="ARBA00022741"/>
    </source>
</evidence>
<proteinExistence type="inferred from homology"/>
<dbReference type="GO" id="GO:0003677">
    <property type="term" value="F:DNA binding"/>
    <property type="evidence" value="ECO:0007669"/>
    <property type="project" value="InterPro"/>
</dbReference>
<keyword evidence="5" id="KW-0235">DNA replication</keyword>
<dbReference type="GO" id="GO:0009360">
    <property type="term" value="C:DNA polymerase III complex"/>
    <property type="evidence" value="ECO:0007669"/>
    <property type="project" value="InterPro"/>
</dbReference>
<dbReference type="SUPFAM" id="SSF52540">
    <property type="entry name" value="P-loop containing nucleoside triphosphate hydrolases"/>
    <property type="match status" value="1"/>
</dbReference>
<dbReference type="PANTHER" id="PTHR11669">
    <property type="entry name" value="REPLICATION FACTOR C / DNA POLYMERASE III GAMMA-TAU SUBUNIT"/>
    <property type="match status" value="1"/>
</dbReference>
<dbReference type="NCBIfam" id="NF004046">
    <property type="entry name" value="PRK05563.1"/>
    <property type="match status" value="1"/>
</dbReference>
<keyword evidence="10" id="KW-0239">DNA-directed DNA polymerase</keyword>
<evidence type="ECO:0000259" key="13">
    <source>
        <dbReference type="SMART" id="SM00382"/>
    </source>
</evidence>
<keyword evidence="8" id="KW-0862">Zinc</keyword>
<evidence type="ECO:0000256" key="2">
    <source>
        <dbReference type="ARBA" id="ARBA00012417"/>
    </source>
</evidence>
<dbReference type="BioCyc" id="RCHA213810:RUM_RS10890-MONOMER"/>
<dbReference type="Gene3D" id="3.40.50.300">
    <property type="entry name" value="P-loop containing nucleotide triphosphate hydrolases"/>
    <property type="match status" value="1"/>
</dbReference>
<evidence type="ECO:0000256" key="9">
    <source>
        <dbReference type="ARBA" id="ARBA00022840"/>
    </source>
</evidence>
<dbReference type="InterPro" id="IPR045085">
    <property type="entry name" value="HLD_clamp_pol_III_gamma_tau"/>
</dbReference>
<keyword evidence="7" id="KW-0547">Nucleotide-binding</keyword>
<dbReference type="InterPro" id="IPR012763">
    <property type="entry name" value="DNA_pol_III_sug/sutau_N"/>
</dbReference>
<dbReference type="NCBIfam" id="TIGR02397">
    <property type="entry name" value="dnaX_nterm"/>
    <property type="match status" value="1"/>
</dbReference>
<dbReference type="Pfam" id="PF12169">
    <property type="entry name" value="DNA_pol3_gamma3"/>
    <property type="match status" value="1"/>
</dbReference>
<dbReference type="SUPFAM" id="SSF48019">
    <property type="entry name" value="post-AAA+ oligomerization domain-like"/>
    <property type="match status" value="1"/>
</dbReference>
<dbReference type="EMBL" id="FP929052">
    <property type="protein sequence ID" value="CBL18247.1"/>
    <property type="molecule type" value="Genomic_DNA"/>
</dbReference>
<dbReference type="Pfam" id="PF13177">
    <property type="entry name" value="DNA_pol3_delta2"/>
    <property type="match status" value="1"/>
</dbReference>
<dbReference type="InterPro" id="IPR008921">
    <property type="entry name" value="DNA_pol3_clamp-load_cplx_C"/>
</dbReference>
<dbReference type="GO" id="GO:0005524">
    <property type="term" value="F:ATP binding"/>
    <property type="evidence" value="ECO:0007669"/>
    <property type="project" value="UniProtKB-KW"/>
</dbReference>
<keyword evidence="6" id="KW-0479">Metal-binding</keyword>
<evidence type="ECO:0000256" key="11">
    <source>
        <dbReference type="ARBA" id="ARBA00049244"/>
    </source>
</evidence>
<dbReference type="GO" id="GO:0046872">
    <property type="term" value="F:metal ion binding"/>
    <property type="evidence" value="ECO:0007669"/>
    <property type="project" value="UniProtKB-KW"/>
</dbReference>
<dbReference type="GO" id="GO:0006261">
    <property type="term" value="P:DNA-templated DNA replication"/>
    <property type="evidence" value="ECO:0007669"/>
    <property type="project" value="TreeGrafter"/>
</dbReference>
<keyword evidence="3 14" id="KW-0808">Transferase</keyword>
<evidence type="ECO:0000256" key="6">
    <source>
        <dbReference type="ARBA" id="ARBA00022723"/>
    </source>
</evidence>
<dbReference type="InterPro" id="IPR027417">
    <property type="entry name" value="P-loop_NTPase"/>
</dbReference>
<keyword evidence="9" id="KW-0067">ATP-binding</keyword>
<dbReference type="Proteomes" id="UP000007054">
    <property type="component" value="Chromosome"/>
</dbReference>
<keyword evidence="15" id="KW-1185">Reference proteome</keyword>
<evidence type="ECO:0000256" key="12">
    <source>
        <dbReference type="SAM" id="MobiDB-lite"/>
    </source>
</evidence>
<dbReference type="InterPro" id="IPR003593">
    <property type="entry name" value="AAA+_ATPase"/>
</dbReference>
<evidence type="ECO:0000256" key="3">
    <source>
        <dbReference type="ARBA" id="ARBA00022679"/>
    </source>
</evidence>
<sequence>MYQALYRKWRPRTFDDVISQPHITTTLKNQIQSGKTAHAYLFTGSRGTGKTTCARIFAKAINCLHATDGNPCQQCEICRDAEAFSLSDIIEIDAASNNGVDDIRELRDGAVYTPERCKYKVYIIDEVHMLSQSAFNALLKIMEEPPAFVKFILATTEIHKVPATIVSRCQRFDFRRILPEDITARLLYIAGEEQLTLDEQAARLIARLSDGGMRDALSLLDQCAAYDSNITLDTVSAAAGIAGRDALFDLLDAMTQSDPAKAVRILDELYAKSKDMLRLCEELIAQLRNVMLLHVTNGDTSLLACMPEEITRLEGIRSAMPLQQVIDRLSVLQACNERLGRAINKRVELELCLIRLCSPQISQKSPQTLDNSQIYDKIKQLEATIAALRQGGYQPIRPQEKPVAAPADRVHPEEPKVDMSKLRQEDFKPLANWAEVLAAFNKVNPAVSGTLANSKAFVNGNLLLIFAENALFMQLFRQREHAVSLGDCIQQVLGKRYAIRAKCSVKKQEISPAEALIQKANSSQIETAVE</sequence>
<evidence type="ECO:0000256" key="1">
    <source>
        <dbReference type="ARBA" id="ARBA00006360"/>
    </source>
</evidence>
<feature type="compositionally biased region" description="Basic and acidic residues" evidence="12">
    <location>
        <begin position="408"/>
        <end position="418"/>
    </location>
</feature>
<dbReference type="Gene3D" id="1.20.272.10">
    <property type="match status" value="1"/>
</dbReference>
<evidence type="ECO:0000256" key="5">
    <source>
        <dbReference type="ARBA" id="ARBA00022705"/>
    </source>
</evidence>
<dbReference type="CDD" id="cd18137">
    <property type="entry name" value="HLD_clamp_pol_III_gamma_tau"/>
    <property type="match status" value="1"/>
</dbReference>
<evidence type="ECO:0000313" key="14">
    <source>
        <dbReference type="EMBL" id="CBL18247.1"/>
    </source>
</evidence>
<accession>D4LF52</accession>
<reference evidence="14" key="1">
    <citation type="submission" date="2010-03" db="EMBL/GenBank/DDBJ databases">
        <title>The genome sequence of Ruminococcus sp. 18P13.</title>
        <authorList>
            <consortium name="metaHIT consortium -- http://www.metahit.eu/"/>
            <person name="Pajon A."/>
            <person name="Turner K."/>
            <person name="Parkhill J."/>
            <person name="Bernalier A."/>
        </authorList>
    </citation>
    <scope>NUCLEOTIDE SEQUENCE [LARGE SCALE GENOMIC DNA]</scope>
    <source>
        <strain evidence="14">Type strain: 18P13</strain>
    </source>
</reference>
<dbReference type="Pfam" id="PF22608">
    <property type="entry name" value="DNAX_ATPase_lid"/>
    <property type="match status" value="1"/>
</dbReference>
<dbReference type="InterPro" id="IPR050238">
    <property type="entry name" value="DNA_Rep/Repair_Clamp_Loader"/>
</dbReference>
<dbReference type="STRING" id="213810.RUM_22420"/>
<evidence type="ECO:0000256" key="8">
    <source>
        <dbReference type="ARBA" id="ARBA00022833"/>
    </source>
</evidence>
<dbReference type="GO" id="GO:0003887">
    <property type="term" value="F:DNA-directed DNA polymerase activity"/>
    <property type="evidence" value="ECO:0007669"/>
    <property type="project" value="UniProtKB-KW"/>
</dbReference>
<gene>
    <name evidence="14" type="ordered locus">RUM_22420</name>
</gene>
<protein>
    <recommendedName>
        <fullName evidence="2">DNA-directed DNA polymerase</fullName>
        <ecNumber evidence="2">2.7.7.7</ecNumber>
    </recommendedName>
</protein>
<dbReference type="PATRIC" id="fig|213810.4.peg.2134"/>